<keyword evidence="3" id="KW-0511">Multifunctional enzyme</keyword>
<proteinExistence type="predicted"/>
<dbReference type="InterPro" id="IPR015083">
    <property type="entry name" value="NorB/c/GfsB-D-like_docking"/>
</dbReference>
<feature type="non-terminal residue" evidence="5">
    <location>
        <position position="175"/>
    </location>
</feature>
<dbReference type="EMBL" id="VMNX01000016">
    <property type="protein sequence ID" value="MPY48492.1"/>
    <property type="molecule type" value="Genomic_DNA"/>
</dbReference>
<evidence type="ECO:0000313" key="5">
    <source>
        <dbReference type="EMBL" id="MPY48492.1"/>
    </source>
</evidence>
<dbReference type="GO" id="GO:0004312">
    <property type="term" value="F:fatty acid synthase activity"/>
    <property type="evidence" value="ECO:0007669"/>
    <property type="project" value="TreeGrafter"/>
</dbReference>
<comment type="cofactor">
    <cofactor evidence="1">
        <name>pantetheine 4'-phosphate</name>
        <dbReference type="ChEBI" id="CHEBI:47942"/>
    </cofactor>
</comment>
<dbReference type="AlphaFoldDB" id="A0A5N8WMX9"/>
<dbReference type="SUPFAM" id="SSF53901">
    <property type="entry name" value="Thiolase-like"/>
    <property type="match status" value="1"/>
</dbReference>
<keyword evidence="6" id="KW-1185">Reference proteome</keyword>
<dbReference type="RefSeq" id="WP_228022579.1">
    <property type="nucleotide sequence ID" value="NZ_VMNX01000016.1"/>
</dbReference>
<feature type="domain" description="Ketosynthase family 3 (KS3)" evidence="4">
    <location>
        <begin position="34"/>
        <end position="175"/>
    </location>
</feature>
<evidence type="ECO:0000256" key="2">
    <source>
        <dbReference type="ARBA" id="ARBA00022679"/>
    </source>
</evidence>
<dbReference type="InterPro" id="IPR050091">
    <property type="entry name" value="PKS_NRPS_Biosynth_Enz"/>
</dbReference>
<dbReference type="Pfam" id="PF00109">
    <property type="entry name" value="ketoacyl-synt"/>
    <property type="match status" value="1"/>
</dbReference>
<dbReference type="InterPro" id="IPR014030">
    <property type="entry name" value="Ketoacyl_synth_N"/>
</dbReference>
<gene>
    <name evidence="5" type="ORF">FPZ41_07795</name>
</gene>
<evidence type="ECO:0000313" key="6">
    <source>
        <dbReference type="Proteomes" id="UP000373149"/>
    </source>
</evidence>
<dbReference type="Pfam" id="PF08990">
    <property type="entry name" value="Docking"/>
    <property type="match status" value="1"/>
</dbReference>
<evidence type="ECO:0000256" key="3">
    <source>
        <dbReference type="ARBA" id="ARBA00023268"/>
    </source>
</evidence>
<protein>
    <submittedName>
        <fullName evidence="5">Polyketide synthase</fullName>
    </submittedName>
</protein>
<dbReference type="GO" id="GO:0006633">
    <property type="term" value="P:fatty acid biosynthetic process"/>
    <property type="evidence" value="ECO:0007669"/>
    <property type="project" value="TreeGrafter"/>
</dbReference>
<evidence type="ECO:0000259" key="4">
    <source>
        <dbReference type="PROSITE" id="PS52004"/>
    </source>
</evidence>
<name>A0A5N8WMX9_9ACTN</name>
<dbReference type="Gene3D" id="3.40.47.10">
    <property type="match status" value="1"/>
</dbReference>
<organism evidence="5 6">
    <name type="scientific">Streptomyces acidicola</name>
    <dbReference type="NCBI Taxonomy" id="2596892"/>
    <lineage>
        <taxon>Bacteria</taxon>
        <taxon>Bacillati</taxon>
        <taxon>Actinomycetota</taxon>
        <taxon>Actinomycetes</taxon>
        <taxon>Kitasatosporales</taxon>
        <taxon>Streptomycetaceae</taxon>
        <taxon>Streptomyces</taxon>
    </lineage>
</organism>
<evidence type="ECO:0000256" key="1">
    <source>
        <dbReference type="ARBA" id="ARBA00001957"/>
    </source>
</evidence>
<dbReference type="CDD" id="cd00833">
    <property type="entry name" value="PKS"/>
    <property type="match status" value="1"/>
</dbReference>
<accession>A0A5N8WMX9</accession>
<dbReference type="SMART" id="SM00825">
    <property type="entry name" value="PKS_KS"/>
    <property type="match status" value="1"/>
</dbReference>
<dbReference type="InterPro" id="IPR016039">
    <property type="entry name" value="Thiolase-like"/>
</dbReference>
<dbReference type="PANTHER" id="PTHR43775:SF51">
    <property type="entry name" value="INACTIVE PHENOLPHTHIOCEROL SYNTHESIS POLYKETIDE SYNTHASE TYPE I PKS1-RELATED"/>
    <property type="match status" value="1"/>
</dbReference>
<dbReference type="Proteomes" id="UP000373149">
    <property type="component" value="Unassembled WGS sequence"/>
</dbReference>
<sequence>MSAPYEKVVQALRKSLEETETLKKRNRQLVAASREPVAIVGMGCRFPGGVSSPDELWELLAAGRDGVASFPADRGWDIERLYHPDPEHSGTSYVNSGGFVSGVADFDAELFGISPREALAMDPQQRLLLEVSWEALERAGVDPVSVRGSVSGVFVGTNGQDYLLASRGGFGGVEG</sequence>
<dbReference type="InterPro" id="IPR020841">
    <property type="entry name" value="PKS_Beta-ketoAc_synthase_dom"/>
</dbReference>
<dbReference type="PANTHER" id="PTHR43775">
    <property type="entry name" value="FATTY ACID SYNTHASE"/>
    <property type="match status" value="1"/>
</dbReference>
<comment type="caution">
    <text evidence="5">The sequence shown here is derived from an EMBL/GenBank/DDBJ whole genome shotgun (WGS) entry which is preliminary data.</text>
</comment>
<keyword evidence="2" id="KW-0808">Transferase</keyword>
<reference evidence="5 6" key="1">
    <citation type="submission" date="2019-09" db="EMBL/GenBank/DDBJ databases">
        <authorList>
            <person name="Duangmal K."/>
            <person name="Teo W.F.A."/>
            <person name="Lipun K."/>
        </authorList>
    </citation>
    <scope>NUCLEOTIDE SEQUENCE [LARGE SCALE GENOMIC DNA]</scope>
    <source>
        <strain evidence="5 6">K1PN6</strain>
    </source>
</reference>
<dbReference type="PROSITE" id="PS52004">
    <property type="entry name" value="KS3_2"/>
    <property type="match status" value="1"/>
</dbReference>